<accession>A0A438ANR0</accession>
<evidence type="ECO:0000313" key="3">
    <source>
        <dbReference type="Proteomes" id="UP000283479"/>
    </source>
</evidence>
<dbReference type="EMBL" id="RKLO01000007">
    <property type="protein sequence ID" value="RVW00242.1"/>
    <property type="molecule type" value="Genomic_DNA"/>
</dbReference>
<keyword evidence="3" id="KW-1185">Reference proteome</keyword>
<organism evidence="2 3">
    <name type="scientific">Rhodococcus xishaensis</name>
    <dbReference type="NCBI Taxonomy" id="2487364"/>
    <lineage>
        <taxon>Bacteria</taxon>
        <taxon>Bacillati</taxon>
        <taxon>Actinomycetota</taxon>
        <taxon>Actinomycetes</taxon>
        <taxon>Mycobacteriales</taxon>
        <taxon>Nocardiaceae</taxon>
        <taxon>Rhodococcus</taxon>
    </lineage>
</organism>
<name>A0A438ANR0_9NOCA</name>
<evidence type="ECO:0000313" key="2">
    <source>
        <dbReference type="EMBL" id="RVW00242.1"/>
    </source>
</evidence>
<dbReference type="Proteomes" id="UP000283479">
    <property type="component" value="Unassembled WGS sequence"/>
</dbReference>
<comment type="caution">
    <text evidence="2">The sequence shown here is derived from an EMBL/GenBank/DDBJ whole genome shotgun (WGS) entry which is preliminary data.</text>
</comment>
<protein>
    <submittedName>
        <fullName evidence="2">Uncharacterized protein</fullName>
    </submittedName>
</protein>
<feature type="non-terminal residue" evidence="2">
    <location>
        <position position="1"/>
    </location>
</feature>
<reference evidence="2 3" key="1">
    <citation type="submission" date="2018-11" db="EMBL/GenBank/DDBJ databases">
        <title>Rhodococcus spongicola sp. nov. and Rhodococcus xishaensis sp. nov. from marine sponges.</title>
        <authorList>
            <person name="Li L."/>
            <person name="Lin H.W."/>
        </authorList>
    </citation>
    <scope>NUCLEOTIDE SEQUENCE [LARGE SCALE GENOMIC DNA]</scope>
    <source>
        <strain evidence="2 3">LHW51113</strain>
    </source>
</reference>
<dbReference type="AlphaFoldDB" id="A0A438ANR0"/>
<proteinExistence type="predicted"/>
<feature type="region of interest" description="Disordered" evidence="1">
    <location>
        <begin position="269"/>
        <end position="300"/>
    </location>
</feature>
<sequence length="329" mass="33651">ERVAAGADGTFSTDLAVGEYAVVGECVSDGNPTLFGTEQLVTSSHTLGAPTVTTAVEGTVLTATVANTNVDPTATCGIIVLESAKLPDFQADPTKIDEAGFLTWRTDDAERVAAGADGTFSTDLAVGEYAVVGECVSDGNPTLFGTEQLVTVLNALAGPTVTTGVDAGTLTITIVNQNVEPSSTCSVFVVENAKMTELRDDPTKIDEPGFLTWRSPDRVGPGAANAYTVELEDGPYIVMGECISDDNPTPVFGAQQLVTIGENVLGSLGDLNPGDLIPDNPDDNPNPDNPDPGGPDPDAVAGSVQALVDAIDVDLIAELLADLLGGMGG</sequence>
<feature type="compositionally biased region" description="Low complexity" evidence="1">
    <location>
        <begin position="270"/>
        <end position="279"/>
    </location>
</feature>
<gene>
    <name evidence="2" type="ORF">EGT50_16650</name>
</gene>
<evidence type="ECO:0000256" key="1">
    <source>
        <dbReference type="SAM" id="MobiDB-lite"/>
    </source>
</evidence>